<evidence type="ECO:0000313" key="5">
    <source>
        <dbReference type="EMBL" id="QJA62026.1"/>
    </source>
</evidence>
<dbReference type="GO" id="GO:0017108">
    <property type="term" value="F:5'-flap endonuclease activity"/>
    <property type="evidence" value="ECO:0007669"/>
    <property type="project" value="InterPro"/>
</dbReference>
<keyword evidence="5" id="KW-0269">Exonuclease</keyword>
<dbReference type="EMBL" id="MT141460">
    <property type="protein sequence ID" value="QJA62026.1"/>
    <property type="molecule type" value="Genomic_DNA"/>
</dbReference>
<dbReference type="GO" id="GO:0033567">
    <property type="term" value="P:DNA replication, Okazaki fragment processing"/>
    <property type="evidence" value="ECO:0007669"/>
    <property type="project" value="InterPro"/>
</dbReference>
<dbReference type="AlphaFoldDB" id="A0A6M3IWM6"/>
<accession>A0A6M3IWM6</accession>
<evidence type="ECO:0000259" key="4">
    <source>
        <dbReference type="SMART" id="SM00475"/>
    </source>
</evidence>
<dbReference type="PANTHER" id="PTHR42646">
    <property type="entry name" value="FLAP ENDONUCLEASE XNI"/>
    <property type="match status" value="1"/>
</dbReference>
<dbReference type="Pfam" id="PF02739">
    <property type="entry name" value="5_3_exonuc_N"/>
    <property type="match status" value="1"/>
</dbReference>
<protein>
    <submittedName>
        <fullName evidence="5">Putative exonuclease</fullName>
    </submittedName>
</protein>
<evidence type="ECO:0000256" key="2">
    <source>
        <dbReference type="ARBA" id="ARBA00022801"/>
    </source>
</evidence>
<dbReference type="GO" id="GO:0008409">
    <property type="term" value="F:5'-3' exonuclease activity"/>
    <property type="evidence" value="ECO:0007669"/>
    <property type="project" value="InterPro"/>
</dbReference>
<evidence type="ECO:0000256" key="1">
    <source>
        <dbReference type="ARBA" id="ARBA00022722"/>
    </source>
</evidence>
<evidence type="ECO:0000256" key="3">
    <source>
        <dbReference type="SAM" id="MobiDB-lite"/>
    </source>
</evidence>
<dbReference type="InterPro" id="IPR038969">
    <property type="entry name" value="FEN"/>
</dbReference>
<reference evidence="5" key="1">
    <citation type="submission" date="2020-03" db="EMBL/GenBank/DDBJ databases">
        <title>The deep terrestrial virosphere.</title>
        <authorList>
            <person name="Holmfeldt K."/>
            <person name="Nilsson E."/>
            <person name="Simone D."/>
            <person name="Lopez-Fernandez M."/>
            <person name="Wu X."/>
            <person name="de Brujin I."/>
            <person name="Lundin D."/>
            <person name="Andersson A."/>
            <person name="Bertilsson S."/>
            <person name="Dopson M."/>
        </authorList>
    </citation>
    <scope>NUCLEOTIDE SEQUENCE</scope>
    <source>
        <strain evidence="5">MM415B00831</strain>
    </source>
</reference>
<dbReference type="Gene3D" id="3.40.50.1010">
    <property type="entry name" value="5'-nuclease"/>
    <property type="match status" value="1"/>
</dbReference>
<name>A0A6M3IWM6_9ZZZZ</name>
<keyword evidence="2" id="KW-0378">Hydrolase</keyword>
<dbReference type="SUPFAM" id="SSF88723">
    <property type="entry name" value="PIN domain-like"/>
    <property type="match status" value="1"/>
</dbReference>
<dbReference type="InterPro" id="IPR036279">
    <property type="entry name" value="5-3_exonuclease_C_sf"/>
</dbReference>
<feature type="domain" description="5'-3' exonuclease" evidence="4">
    <location>
        <begin position="3"/>
        <end position="244"/>
    </location>
</feature>
<organism evidence="5">
    <name type="scientific">viral metagenome</name>
    <dbReference type="NCBI Taxonomy" id="1070528"/>
    <lineage>
        <taxon>unclassified sequences</taxon>
        <taxon>metagenomes</taxon>
        <taxon>organismal metagenomes</taxon>
    </lineage>
</organism>
<dbReference type="Gene3D" id="1.10.150.20">
    <property type="entry name" value="5' to 3' exonuclease, C-terminal subdomain"/>
    <property type="match status" value="1"/>
</dbReference>
<dbReference type="SUPFAM" id="SSF47807">
    <property type="entry name" value="5' to 3' exonuclease, C-terminal subdomain"/>
    <property type="match status" value="1"/>
</dbReference>
<dbReference type="CDD" id="cd09859">
    <property type="entry name" value="PIN_53EXO"/>
    <property type="match status" value="1"/>
</dbReference>
<dbReference type="InterPro" id="IPR008918">
    <property type="entry name" value="HhH2"/>
</dbReference>
<gene>
    <name evidence="5" type="ORF">MM415B00831_0002</name>
</gene>
<keyword evidence="1" id="KW-0540">Nuclease</keyword>
<dbReference type="GO" id="GO:0003677">
    <property type="term" value="F:DNA binding"/>
    <property type="evidence" value="ECO:0007669"/>
    <property type="project" value="InterPro"/>
</dbReference>
<dbReference type="InterPro" id="IPR029060">
    <property type="entry name" value="PIN-like_dom_sf"/>
</dbReference>
<dbReference type="PANTHER" id="PTHR42646:SF2">
    <property type="entry name" value="5'-3' EXONUCLEASE FAMILY PROTEIN"/>
    <property type="match status" value="1"/>
</dbReference>
<dbReference type="SMART" id="SM00279">
    <property type="entry name" value="HhH2"/>
    <property type="match status" value="1"/>
</dbReference>
<feature type="region of interest" description="Disordered" evidence="3">
    <location>
        <begin position="280"/>
        <end position="301"/>
    </location>
</feature>
<sequence length="301" mass="34810">MNKKWLLLDCNYLCHRAFHTTGDLKNDTDIVGVIYGFLRDVANLQERFMTHHVVFCFDYGKPIRSEIYPEYKSARKQRHKEESETDHVLRQEMLRQIERLRKTLLKRIGFKNILFQNGMEADDMIAMAAKELYHNDEAVIVSADHDLYQCLARNVSMFAPAQSKTTTLQTFYKQYKIMPEQWAMVKAIAGCSSDSIQGIQGVGEKTALKFVIGTLKETHKTCDRIMSDEGCKIIERNLQLTTLPFAPMVPWKELFVDDEIDEDGWDSVVKELGFDSLKNKPPFRTASERNTHGKKQQGFNI</sequence>
<proteinExistence type="predicted"/>
<dbReference type="InterPro" id="IPR002421">
    <property type="entry name" value="5-3_exonuclease"/>
</dbReference>
<dbReference type="SMART" id="SM00475">
    <property type="entry name" value="53EXOc"/>
    <property type="match status" value="1"/>
</dbReference>
<dbReference type="InterPro" id="IPR020046">
    <property type="entry name" value="5-3_exonucl_a-hlix_arch_N"/>
</dbReference>